<sequence>MIRVYKQTISVILLGLMLGACSSNSKEKPKIPDKPASELYAEAQTAINNGAFTDAVENLEALDTRYPFGPYSNQVQLDLIYVYYKRSDTAMGLASTDRFIRNNPTHSELDYVYYMRGLTNMAADYNLFQSVVGIDRFDRDPSFSRQAFNDFKTLINRYPHSDYAADAKQRMVHLKDNLARYEVSVARYYIKREAYIGAVNRARYIIENFPDTPSARDALKVMEDGYKALGITDKAEQTALIRSVN</sequence>
<keyword evidence="10" id="KW-1185">Reference proteome</keyword>
<keyword evidence="5 6" id="KW-0449">Lipoprotein</keyword>
<reference evidence="10" key="1">
    <citation type="submission" date="2023-07" db="EMBL/GenBank/DDBJ databases">
        <title>Draft genome sequence of Agarivorans aestuarii strain ZMCS4, a CAZymes producing bacteria isolated from the marine brown algae Clodostephus spongiosus.</title>
        <authorList>
            <person name="Lorente B."/>
            <person name="Cabral C."/>
            <person name="Frias J."/>
            <person name="Faria J."/>
            <person name="Toubarro D."/>
        </authorList>
    </citation>
    <scope>NUCLEOTIDE SEQUENCE [LARGE SCALE GENOMIC DNA]</scope>
    <source>
        <strain evidence="10">ZMCS4</strain>
    </source>
</reference>
<dbReference type="InterPro" id="IPR017689">
    <property type="entry name" value="BamD"/>
</dbReference>
<keyword evidence="1 6" id="KW-0732">Signal</keyword>
<dbReference type="InterPro" id="IPR039565">
    <property type="entry name" value="BamD-like"/>
</dbReference>
<proteinExistence type="inferred from homology"/>
<evidence type="ECO:0000313" key="10">
    <source>
        <dbReference type="Proteomes" id="UP001310248"/>
    </source>
</evidence>
<dbReference type="PANTHER" id="PTHR37423">
    <property type="entry name" value="SOLUBLE LYTIC MUREIN TRANSGLYCOSYLASE-RELATED"/>
    <property type="match status" value="1"/>
</dbReference>
<comment type="subcellular location">
    <subcellularLocation>
        <location evidence="6">Cell outer membrane</location>
        <topology evidence="6">Lipid-anchor</topology>
    </subcellularLocation>
</comment>
<comment type="function">
    <text evidence="6">Part of the outer membrane protein assembly complex, which is involved in assembly and insertion of beta-barrel proteins into the outer membrane.</text>
</comment>
<keyword evidence="3 6" id="KW-0564">Palmitate</keyword>
<name>A0ABU7G2G9_9ALTE</name>
<dbReference type="HAMAP" id="MF_00922">
    <property type="entry name" value="OM_assembly_BamD"/>
    <property type="match status" value="1"/>
</dbReference>
<comment type="subunit">
    <text evidence="6">Part of the Bam complex.</text>
</comment>
<comment type="caution">
    <text evidence="9">The sequence shown here is derived from an EMBL/GenBank/DDBJ whole genome shotgun (WGS) entry which is preliminary data.</text>
</comment>
<evidence type="ECO:0000256" key="7">
    <source>
        <dbReference type="SAM" id="SignalP"/>
    </source>
</evidence>
<dbReference type="Gene3D" id="1.25.40.10">
    <property type="entry name" value="Tetratricopeptide repeat domain"/>
    <property type="match status" value="1"/>
</dbReference>
<evidence type="ECO:0000256" key="1">
    <source>
        <dbReference type="ARBA" id="ARBA00022729"/>
    </source>
</evidence>
<dbReference type="CDD" id="cd15830">
    <property type="entry name" value="BamD"/>
    <property type="match status" value="1"/>
</dbReference>
<dbReference type="Proteomes" id="UP001310248">
    <property type="component" value="Unassembled WGS sequence"/>
</dbReference>
<evidence type="ECO:0000313" key="9">
    <source>
        <dbReference type="EMBL" id="MEE1673359.1"/>
    </source>
</evidence>
<accession>A0ABU7G2G9</accession>
<dbReference type="SUPFAM" id="SSF48452">
    <property type="entry name" value="TPR-like"/>
    <property type="match status" value="1"/>
</dbReference>
<evidence type="ECO:0000256" key="4">
    <source>
        <dbReference type="ARBA" id="ARBA00023237"/>
    </source>
</evidence>
<dbReference type="PROSITE" id="PS51257">
    <property type="entry name" value="PROKAR_LIPOPROTEIN"/>
    <property type="match status" value="1"/>
</dbReference>
<keyword evidence="4 6" id="KW-0998">Cell outer membrane</keyword>
<feature type="domain" description="Outer membrane lipoprotein BamD-like" evidence="8">
    <location>
        <begin position="32"/>
        <end position="238"/>
    </location>
</feature>
<keyword evidence="2 6" id="KW-0472">Membrane</keyword>
<evidence type="ECO:0000256" key="5">
    <source>
        <dbReference type="ARBA" id="ARBA00023288"/>
    </source>
</evidence>
<dbReference type="RefSeq" id="WP_329774681.1">
    <property type="nucleotide sequence ID" value="NZ_JAYDYW010000005.1"/>
</dbReference>
<dbReference type="NCBIfam" id="TIGR03302">
    <property type="entry name" value="OM_YfiO"/>
    <property type="match status" value="1"/>
</dbReference>
<evidence type="ECO:0000256" key="2">
    <source>
        <dbReference type="ARBA" id="ARBA00023136"/>
    </source>
</evidence>
<evidence type="ECO:0000256" key="3">
    <source>
        <dbReference type="ARBA" id="ARBA00023139"/>
    </source>
</evidence>
<dbReference type="InterPro" id="IPR011990">
    <property type="entry name" value="TPR-like_helical_dom_sf"/>
</dbReference>
<gene>
    <name evidence="6 9" type="primary">bamD</name>
    <name evidence="9" type="ORF">SNR37_002782</name>
</gene>
<dbReference type="PANTHER" id="PTHR37423:SF1">
    <property type="entry name" value="OUTER MEMBRANE PROTEIN ASSEMBLY FACTOR BAMD"/>
    <property type="match status" value="1"/>
</dbReference>
<dbReference type="Pfam" id="PF13525">
    <property type="entry name" value="YfiO"/>
    <property type="match status" value="1"/>
</dbReference>
<evidence type="ECO:0000256" key="6">
    <source>
        <dbReference type="HAMAP-Rule" id="MF_00922"/>
    </source>
</evidence>
<feature type="chain" id="PRO_5046787364" description="Outer membrane protein assembly factor BamD" evidence="7">
    <location>
        <begin position="26"/>
        <end position="245"/>
    </location>
</feature>
<dbReference type="EMBL" id="JAYDYW010000005">
    <property type="protein sequence ID" value="MEE1673359.1"/>
    <property type="molecule type" value="Genomic_DNA"/>
</dbReference>
<organism evidence="9 10">
    <name type="scientific">Agarivorans aestuarii</name>
    <dbReference type="NCBI Taxonomy" id="1563703"/>
    <lineage>
        <taxon>Bacteria</taxon>
        <taxon>Pseudomonadati</taxon>
        <taxon>Pseudomonadota</taxon>
        <taxon>Gammaproteobacteria</taxon>
        <taxon>Alteromonadales</taxon>
        <taxon>Alteromonadaceae</taxon>
        <taxon>Agarivorans</taxon>
    </lineage>
</organism>
<protein>
    <recommendedName>
        <fullName evidence="6">Outer membrane protein assembly factor BamD</fullName>
    </recommendedName>
</protein>
<evidence type="ECO:0000259" key="8">
    <source>
        <dbReference type="Pfam" id="PF13525"/>
    </source>
</evidence>
<feature type="signal peptide" evidence="7">
    <location>
        <begin position="1"/>
        <end position="25"/>
    </location>
</feature>
<comment type="similarity">
    <text evidence="6">Belongs to the BamD family.</text>
</comment>